<dbReference type="Pfam" id="PF13715">
    <property type="entry name" value="CarbopepD_reg_2"/>
    <property type="match status" value="1"/>
</dbReference>
<dbReference type="eggNOG" id="COG1629">
    <property type="taxonomic scope" value="Bacteria"/>
</dbReference>
<comment type="subcellular location">
    <subcellularLocation>
        <location evidence="1 7">Cell outer membrane</location>
        <topology evidence="1 7">Multi-pass membrane protein</topology>
    </subcellularLocation>
</comment>
<evidence type="ECO:0000256" key="6">
    <source>
        <dbReference type="ARBA" id="ARBA00023237"/>
    </source>
</evidence>
<dbReference type="PROSITE" id="PS52016">
    <property type="entry name" value="TONB_DEPENDENT_REC_3"/>
    <property type="match status" value="1"/>
</dbReference>
<dbReference type="InterPro" id="IPR023996">
    <property type="entry name" value="TonB-dep_OMP_SusC/RagA"/>
</dbReference>
<gene>
    <name evidence="10" type="ORF">B5G41_10385</name>
</gene>
<evidence type="ECO:0000256" key="2">
    <source>
        <dbReference type="ARBA" id="ARBA00022448"/>
    </source>
</evidence>
<keyword evidence="6 7" id="KW-0998">Cell outer membrane</keyword>
<dbReference type="GO" id="GO:0009279">
    <property type="term" value="C:cell outer membrane"/>
    <property type="evidence" value="ECO:0007669"/>
    <property type="project" value="UniProtKB-SubCell"/>
</dbReference>
<evidence type="ECO:0000256" key="8">
    <source>
        <dbReference type="SAM" id="SignalP"/>
    </source>
</evidence>
<keyword evidence="5 7" id="KW-0472">Membrane</keyword>
<protein>
    <recommendedName>
        <fullName evidence="9">TonB-dependent receptor plug domain-containing protein</fullName>
    </recommendedName>
</protein>
<reference evidence="11" key="1">
    <citation type="submission" date="2017-04" db="EMBL/GenBank/DDBJ databases">
        <title>Function of individual gut microbiota members based on whole genome sequencing of pure cultures obtained from chicken caecum.</title>
        <authorList>
            <person name="Medvecky M."/>
            <person name="Cejkova D."/>
            <person name="Polansky O."/>
            <person name="Karasova D."/>
            <person name="Kubasova T."/>
            <person name="Cizek A."/>
            <person name="Rychlik I."/>
        </authorList>
    </citation>
    <scope>NUCLEOTIDE SEQUENCE [LARGE SCALE GENOMIC DNA]</scope>
    <source>
        <strain evidence="11">An90</strain>
    </source>
</reference>
<evidence type="ECO:0000256" key="4">
    <source>
        <dbReference type="ARBA" id="ARBA00022692"/>
    </source>
</evidence>
<dbReference type="EMBL" id="NFHB01000006">
    <property type="protein sequence ID" value="OUN02922.1"/>
    <property type="molecule type" value="Genomic_DNA"/>
</dbReference>
<dbReference type="InterPro" id="IPR036942">
    <property type="entry name" value="Beta-barrel_TonB_sf"/>
</dbReference>
<sequence>MKMNHYLNVPGLLRRFAKIGLALLLVLPVAFGAGAQDVSPARVSGTVVDQQGMPIVGAGVVVRGTQTGSVTDLDGRFTVMAAKDATLTVSFIGYTTREVPVGTQTDIRIVLAENVQSIDDVVVVGFGTQKKETVTGAIGQLSGKELMRSPVTNISNALVGRIAGMAAVQKTGEAGFEESTIRVRGVGTYAGDQNPLIVIDGIVRDMTAFNMLDPNDVEHVNVLKDASATAVYGVRGANGVIIVTTKRGREGSLKISFTANVGFTSPTTLPSLVNSYDYAVLRNEAFANDGKPDDIKVFSQDELWKFRHNRDYTPSEVEAMGHLSPEQKQALLDSPAIYYGSTDYMKRIFDAGVSPQQQYSVNISGGTEKVAFFTSVGYSNQKSLTNDFGFSDAASNSGSHKYNFRTNFDFNIIPLTEINVSLSGQVRETKIITDRNSSVDMWGRYRDLMLNIYEAPPFSAPGVSDGRIITDYAGGTIMDSNKGAWGKSPIAYMLEKAQARINQSSLNTSIRIRHRMDYLVEGLSVRGALSYDHYFTKTLRVTPNLPVYSITRNPADPAELLYYGGEHNAKSYEETGWGKNRKVYVEAGIDFSRDFGKHAVTAMALVTGERYTSPGLKYNVPRGYYGVVGRVTYGYDQRYLAEFNMGYNGSENFAPGKRFGFFPAVSVGWVVSNEPYFPKNDILTWLKFRASYGQTGNSEIGGDRFLFLPGTWGSHSYGPWNGTPLDGYFFGSSNGSVNNPAFPGKYEQSTGNPDVTWEKKESYNIAAEVRMFRDRLSVTVDLFEEKRNNILTKLGVTPGIIGLSGDALPPVNVGRMSNRGYEIQVSWRDNVGTDFWYEVGGQVSYAVNKIDYKAEPSYMYAWMNETGFAYGQYKAYYNEGFYNTPEEVANHPYNAIDGNRVQGGDLRIVDVNGDGIIDDKDITPTGFSNVPRFAFSSNLSFGYKGFEISALLTGSAQGTFNMNGYLITPFAQGNGTPLSYMNGRWTPERHAAGKQITFPRMSVNMANSQNNQNNAFWFRSTDHIKLKNVEVAYTFRNARWMRKAHIGSIRVFVNANNLCTWGGKDLVDGIDPELVQDGSTSEGIIYPLTRVYNFGFNIQF</sequence>
<dbReference type="AlphaFoldDB" id="A0A1Y3QTC3"/>
<dbReference type="Gene3D" id="2.40.170.20">
    <property type="entry name" value="TonB-dependent receptor, beta-barrel domain"/>
    <property type="match status" value="1"/>
</dbReference>
<dbReference type="InterPro" id="IPR008969">
    <property type="entry name" value="CarboxyPept-like_regulatory"/>
</dbReference>
<accession>A0A1Y3QTC3</accession>
<dbReference type="OrthoDB" id="9768177at2"/>
<proteinExistence type="inferred from homology"/>
<evidence type="ECO:0000256" key="5">
    <source>
        <dbReference type="ARBA" id="ARBA00023136"/>
    </source>
</evidence>
<dbReference type="NCBIfam" id="TIGR04056">
    <property type="entry name" value="OMP_RagA_SusC"/>
    <property type="match status" value="1"/>
</dbReference>
<dbReference type="NCBIfam" id="TIGR04057">
    <property type="entry name" value="SusC_RagA_signa"/>
    <property type="match status" value="1"/>
</dbReference>
<feature type="chain" id="PRO_5012689181" description="TonB-dependent receptor plug domain-containing protein" evidence="8">
    <location>
        <begin position="36"/>
        <end position="1100"/>
    </location>
</feature>
<evidence type="ECO:0000256" key="1">
    <source>
        <dbReference type="ARBA" id="ARBA00004571"/>
    </source>
</evidence>
<comment type="caution">
    <text evidence="10">The sequence shown here is derived from an EMBL/GenBank/DDBJ whole genome shotgun (WGS) entry which is preliminary data.</text>
</comment>
<dbReference type="Pfam" id="PF07715">
    <property type="entry name" value="Plug"/>
    <property type="match status" value="1"/>
</dbReference>
<dbReference type="SUPFAM" id="SSF56935">
    <property type="entry name" value="Porins"/>
    <property type="match status" value="1"/>
</dbReference>
<dbReference type="FunFam" id="2.60.40.1120:FF:000003">
    <property type="entry name" value="Outer membrane protein Omp121"/>
    <property type="match status" value="1"/>
</dbReference>
<dbReference type="Gene3D" id="2.60.40.1120">
    <property type="entry name" value="Carboxypeptidase-like, regulatory domain"/>
    <property type="match status" value="1"/>
</dbReference>
<evidence type="ECO:0000313" key="10">
    <source>
        <dbReference type="EMBL" id="OUN02922.1"/>
    </source>
</evidence>
<dbReference type="RefSeq" id="WP_087402776.1">
    <property type="nucleotide sequence ID" value="NZ_NFHB01000006.1"/>
</dbReference>
<evidence type="ECO:0000259" key="9">
    <source>
        <dbReference type="Pfam" id="PF07715"/>
    </source>
</evidence>
<keyword evidence="2 7" id="KW-0813">Transport</keyword>
<comment type="similarity">
    <text evidence="7">Belongs to the TonB-dependent receptor family.</text>
</comment>
<keyword evidence="4 7" id="KW-0812">Transmembrane</keyword>
<dbReference type="FunFam" id="2.170.130.10:FF:000003">
    <property type="entry name" value="SusC/RagA family TonB-linked outer membrane protein"/>
    <property type="match status" value="1"/>
</dbReference>
<feature type="signal peptide" evidence="8">
    <location>
        <begin position="1"/>
        <end position="35"/>
    </location>
</feature>
<dbReference type="InterPro" id="IPR012910">
    <property type="entry name" value="Plug_dom"/>
</dbReference>
<dbReference type="SUPFAM" id="SSF49464">
    <property type="entry name" value="Carboxypeptidase regulatory domain-like"/>
    <property type="match status" value="1"/>
</dbReference>
<evidence type="ECO:0000313" key="11">
    <source>
        <dbReference type="Proteomes" id="UP000195772"/>
    </source>
</evidence>
<dbReference type="InterPro" id="IPR039426">
    <property type="entry name" value="TonB-dep_rcpt-like"/>
</dbReference>
<evidence type="ECO:0000256" key="7">
    <source>
        <dbReference type="PROSITE-ProRule" id="PRU01360"/>
    </source>
</evidence>
<dbReference type="Proteomes" id="UP000195772">
    <property type="component" value="Unassembled WGS sequence"/>
</dbReference>
<dbReference type="Gene3D" id="2.170.130.10">
    <property type="entry name" value="TonB-dependent receptor, plug domain"/>
    <property type="match status" value="1"/>
</dbReference>
<keyword evidence="3 7" id="KW-1134">Transmembrane beta strand</keyword>
<dbReference type="InterPro" id="IPR037066">
    <property type="entry name" value="Plug_dom_sf"/>
</dbReference>
<keyword evidence="8" id="KW-0732">Signal</keyword>
<feature type="domain" description="TonB-dependent receptor plug" evidence="9">
    <location>
        <begin position="131"/>
        <end position="240"/>
    </location>
</feature>
<name>A0A1Y3QTC3_9BACT</name>
<dbReference type="InterPro" id="IPR023997">
    <property type="entry name" value="TonB-dep_OMP_SusC/RagA_CS"/>
</dbReference>
<evidence type="ECO:0000256" key="3">
    <source>
        <dbReference type="ARBA" id="ARBA00022452"/>
    </source>
</evidence>
<organism evidence="10 11">
    <name type="scientific">Alistipes onderdonkii</name>
    <dbReference type="NCBI Taxonomy" id="328813"/>
    <lineage>
        <taxon>Bacteria</taxon>
        <taxon>Pseudomonadati</taxon>
        <taxon>Bacteroidota</taxon>
        <taxon>Bacteroidia</taxon>
        <taxon>Bacteroidales</taxon>
        <taxon>Rikenellaceae</taxon>
        <taxon>Alistipes</taxon>
    </lineage>
</organism>